<dbReference type="Pfam" id="PF01266">
    <property type="entry name" value="DAO"/>
    <property type="match status" value="1"/>
</dbReference>
<evidence type="ECO:0000256" key="1">
    <source>
        <dbReference type="ARBA" id="ARBA00001974"/>
    </source>
</evidence>
<evidence type="ECO:0000256" key="5">
    <source>
        <dbReference type="ARBA" id="ARBA00023002"/>
    </source>
</evidence>
<evidence type="ECO:0000256" key="8">
    <source>
        <dbReference type="ARBA" id="ARBA00049547"/>
    </source>
</evidence>
<dbReference type="EC" id="1.4.3.3" evidence="6"/>
<evidence type="ECO:0000256" key="4">
    <source>
        <dbReference type="ARBA" id="ARBA00022827"/>
    </source>
</evidence>
<dbReference type="EMBL" id="BMGG01000004">
    <property type="protein sequence ID" value="GGC64837.1"/>
    <property type="molecule type" value="Genomic_DNA"/>
</dbReference>
<dbReference type="Gene3D" id="3.30.9.10">
    <property type="entry name" value="D-Amino Acid Oxidase, subunit A, domain 2"/>
    <property type="match status" value="1"/>
</dbReference>
<comment type="caution">
    <text evidence="10">The sequence shown here is derived from an EMBL/GenBank/DDBJ whole genome shotgun (WGS) entry which is preliminary data.</text>
</comment>
<protein>
    <recommendedName>
        <fullName evidence="7">D-amino-acid oxidase</fullName>
        <ecNumber evidence="6">1.4.3.3</ecNumber>
    </recommendedName>
</protein>
<dbReference type="RefSeq" id="WP_188609428.1">
    <property type="nucleotide sequence ID" value="NZ_BMGG01000004.1"/>
</dbReference>
<evidence type="ECO:0000313" key="10">
    <source>
        <dbReference type="EMBL" id="GGC64837.1"/>
    </source>
</evidence>
<comment type="cofactor">
    <cofactor evidence="1">
        <name>FAD</name>
        <dbReference type="ChEBI" id="CHEBI:57692"/>
    </cofactor>
</comment>
<dbReference type="InterPro" id="IPR006076">
    <property type="entry name" value="FAD-dep_OxRdtase"/>
</dbReference>
<proteinExistence type="inferred from homology"/>
<dbReference type="PANTHER" id="PTHR11530:SF11">
    <property type="entry name" value="D-ASPARTATE OXIDASE"/>
    <property type="match status" value="1"/>
</dbReference>
<sequence length="425" mass="46464">MSLLIPSRRQFLLACAALACEPPFAWARETGREVAPGRLRGGEILPTADFDQLAPNPYRFGVRPHRRGGVRLERVARPLETPQGPKHLIHNYGHGGGGITLAFGCADVVKGHVERIVAEALRCPAERVSVAVIGAGVIGLAVASELKRWRPQLAVTVYAKNVDRRRRVDVAATTSWVAGGQFEPSGIWREYWSDDEDDNRMEILHDLVARSAARLRQLQAGGTARAYGIFARRNYTLRRYDEDGDAIGSEGFDRGTPRSVIAAPAEGLLPFAQLRAVQGREYRTWLIDPTILLPRLVADLRKAAVRFEPRTLHTVDDVRALPAQIIVNCTGLGAGTLFGDQNVVPIRGQLVILNNPSKIKYFFSGGCDADAAYLFARSSDIVVGGTYEYNEAGAPSDEGAYATILRRATDIFAGRANCVRQNAVI</sequence>
<dbReference type="PROSITE" id="PS00677">
    <property type="entry name" value="DAO"/>
    <property type="match status" value="1"/>
</dbReference>
<dbReference type="GO" id="GO:0003884">
    <property type="term" value="F:D-amino-acid oxidase activity"/>
    <property type="evidence" value="ECO:0007669"/>
    <property type="project" value="UniProtKB-EC"/>
</dbReference>
<evidence type="ECO:0000256" key="3">
    <source>
        <dbReference type="ARBA" id="ARBA00022630"/>
    </source>
</evidence>
<reference evidence="10" key="1">
    <citation type="journal article" date="2014" name="Int. J. Syst. Evol. Microbiol.">
        <title>Complete genome sequence of Corynebacterium casei LMG S-19264T (=DSM 44701T), isolated from a smear-ripened cheese.</title>
        <authorList>
            <consortium name="US DOE Joint Genome Institute (JGI-PGF)"/>
            <person name="Walter F."/>
            <person name="Albersmeier A."/>
            <person name="Kalinowski J."/>
            <person name="Ruckert C."/>
        </authorList>
    </citation>
    <scope>NUCLEOTIDE SEQUENCE</scope>
    <source>
        <strain evidence="10">CGMCC 1.12919</strain>
    </source>
</reference>
<comment type="catalytic activity">
    <reaction evidence="8">
        <text>a D-alpha-amino acid + O2 + H2O = a 2-oxocarboxylate + H2O2 + NH4(+)</text>
        <dbReference type="Rhea" id="RHEA:21816"/>
        <dbReference type="ChEBI" id="CHEBI:15377"/>
        <dbReference type="ChEBI" id="CHEBI:15379"/>
        <dbReference type="ChEBI" id="CHEBI:16240"/>
        <dbReference type="ChEBI" id="CHEBI:28938"/>
        <dbReference type="ChEBI" id="CHEBI:35179"/>
        <dbReference type="ChEBI" id="CHEBI:59871"/>
        <dbReference type="EC" id="1.4.3.3"/>
    </reaction>
    <physiologicalReaction direction="left-to-right" evidence="8">
        <dbReference type="Rhea" id="RHEA:21817"/>
    </physiologicalReaction>
</comment>
<dbReference type="PANTHER" id="PTHR11530">
    <property type="entry name" value="D-AMINO ACID OXIDASE"/>
    <property type="match status" value="1"/>
</dbReference>
<dbReference type="GO" id="GO:0005737">
    <property type="term" value="C:cytoplasm"/>
    <property type="evidence" value="ECO:0007669"/>
    <property type="project" value="TreeGrafter"/>
</dbReference>
<reference evidence="10" key="2">
    <citation type="submission" date="2020-09" db="EMBL/GenBank/DDBJ databases">
        <authorList>
            <person name="Sun Q."/>
            <person name="Zhou Y."/>
        </authorList>
    </citation>
    <scope>NUCLEOTIDE SEQUENCE</scope>
    <source>
        <strain evidence="10">CGMCC 1.12919</strain>
    </source>
</reference>
<evidence type="ECO:0000313" key="11">
    <source>
        <dbReference type="Proteomes" id="UP000637002"/>
    </source>
</evidence>
<dbReference type="SUPFAM" id="SSF51971">
    <property type="entry name" value="Nucleotide-binding domain"/>
    <property type="match status" value="1"/>
</dbReference>
<dbReference type="InterPro" id="IPR023209">
    <property type="entry name" value="DAO"/>
</dbReference>
<dbReference type="GO" id="GO:0019478">
    <property type="term" value="P:D-amino acid catabolic process"/>
    <property type="evidence" value="ECO:0007669"/>
    <property type="project" value="TreeGrafter"/>
</dbReference>
<feature type="domain" description="FAD dependent oxidoreductase" evidence="9">
    <location>
        <begin position="130"/>
        <end position="417"/>
    </location>
</feature>
<dbReference type="AlphaFoldDB" id="A0A916UA00"/>
<evidence type="ECO:0000259" key="9">
    <source>
        <dbReference type="Pfam" id="PF01266"/>
    </source>
</evidence>
<evidence type="ECO:0000256" key="2">
    <source>
        <dbReference type="ARBA" id="ARBA00006730"/>
    </source>
</evidence>
<comment type="similarity">
    <text evidence="2">Belongs to the DAMOX/DASOX family.</text>
</comment>
<evidence type="ECO:0000256" key="6">
    <source>
        <dbReference type="ARBA" id="ARBA00039101"/>
    </source>
</evidence>
<dbReference type="Proteomes" id="UP000637002">
    <property type="component" value="Unassembled WGS sequence"/>
</dbReference>
<gene>
    <name evidence="10" type="ORF">GCM10010994_24290</name>
</gene>
<dbReference type="GO" id="GO:0071949">
    <property type="term" value="F:FAD binding"/>
    <property type="evidence" value="ECO:0007669"/>
    <property type="project" value="InterPro"/>
</dbReference>
<name>A0A916UA00_9HYPH</name>
<keyword evidence="3" id="KW-0285">Flavoprotein</keyword>
<dbReference type="InterPro" id="IPR006181">
    <property type="entry name" value="D-amino_acid_oxidase_CS"/>
</dbReference>
<dbReference type="SUPFAM" id="SSF54373">
    <property type="entry name" value="FAD-linked reductases, C-terminal domain"/>
    <property type="match status" value="1"/>
</dbReference>
<keyword evidence="4" id="KW-0274">FAD</keyword>
<evidence type="ECO:0000256" key="7">
    <source>
        <dbReference type="ARBA" id="ARBA00039751"/>
    </source>
</evidence>
<organism evidence="10 11">
    <name type="scientific">Chelatococcus reniformis</name>
    <dbReference type="NCBI Taxonomy" id="1494448"/>
    <lineage>
        <taxon>Bacteria</taxon>
        <taxon>Pseudomonadati</taxon>
        <taxon>Pseudomonadota</taxon>
        <taxon>Alphaproteobacteria</taxon>
        <taxon>Hyphomicrobiales</taxon>
        <taxon>Chelatococcaceae</taxon>
        <taxon>Chelatococcus</taxon>
    </lineage>
</organism>
<accession>A0A916UA00</accession>
<keyword evidence="11" id="KW-1185">Reference proteome</keyword>
<keyword evidence="5" id="KW-0560">Oxidoreductase</keyword>
<dbReference type="Gene3D" id="3.40.50.720">
    <property type="entry name" value="NAD(P)-binding Rossmann-like Domain"/>
    <property type="match status" value="2"/>
</dbReference>